<dbReference type="AlphaFoldDB" id="A0A4R1F6P1"/>
<evidence type="ECO:0000259" key="1">
    <source>
        <dbReference type="Pfam" id="PF09836"/>
    </source>
</evidence>
<keyword evidence="2" id="KW-0238">DNA-binding</keyword>
<keyword evidence="3" id="KW-1185">Reference proteome</keyword>
<dbReference type="GO" id="GO:0003677">
    <property type="term" value="F:DNA binding"/>
    <property type="evidence" value="ECO:0007669"/>
    <property type="project" value="UniProtKB-KW"/>
</dbReference>
<name>A0A4R1F6P1_9GAMM</name>
<comment type="caution">
    <text evidence="2">The sequence shown here is derived from an EMBL/GenBank/DDBJ whole genome shotgun (WGS) entry which is preliminary data.</text>
</comment>
<evidence type="ECO:0000313" key="3">
    <source>
        <dbReference type="Proteomes" id="UP000294887"/>
    </source>
</evidence>
<dbReference type="RefSeq" id="WP_131904879.1">
    <property type="nucleotide sequence ID" value="NZ_BAAAFU010000008.1"/>
</dbReference>
<reference evidence="2 3" key="1">
    <citation type="submission" date="2019-03" db="EMBL/GenBank/DDBJ databases">
        <title>Genomic Encyclopedia of Type Strains, Phase IV (KMG-IV): sequencing the most valuable type-strain genomes for metagenomic binning, comparative biology and taxonomic classification.</title>
        <authorList>
            <person name="Goeker M."/>
        </authorList>
    </citation>
    <scope>NUCLEOTIDE SEQUENCE [LARGE SCALE GENOMIC DNA]</scope>
    <source>
        <strain evidence="2 3">DSM 24830</strain>
    </source>
</reference>
<gene>
    <name evidence="2" type="ORF">EV695_1102</name>
</gene>
<organism evidence="2 3">
    <name type="scientific">Cocleimonas flava</name>
    <dbReference type="NCBI Taxonomy" id="634765"/>
    <lineage>
        <taxon>Bacteria</taxon>
        <taxon>Pseudomonadati</taxon>
        <taxon>Pseudomonadota</taxon>
        <taxon>Gammaproteobacteria</taxon>
        <taxon>Thiotrichales</taxon>
        <taxon>Thiotrichaceae</taxon>
        <taxon>Cocleimonas</taxon>
    </lineage>
</organism>
<sequence>MPADHSSHSEYLRAFQQFMQTGEKAQLASFLEDSRPEAFLSVYRNGFIRASVSALESNFPTLVKLWGDDYFAQVAGAYVNATPPSNATLIGYGFENRTEQSVDDELEPSTLSFLEFLQQHLAEVLVQFPYVPDICRLDQAWLESLNENGESFLTLEVVQDLIAQGEDLSELPLTVVDSSRVVDLEFDIFELWGQLRFGEISEDHKIELNPHQNSVIFWQMDLQVQAKPLSAVEAVFMKCLKQTADIDEATKQALAMDESFDISTLFAELLNAHLLQRLQKLPQK</sequence>
<evidence type="ECO:0000313" key="2">
    <source>
        <dbReference type="EMBL" id="TCJ89240.1"/>
    </source>
</evidence>
<feature type="domain" description="Putative DNA-binding" evidence="1">
    <location>
        <begin position="15"/>
        <end position="93"/>
    </location>
</feature>
<accession>A0A4R1F6P1</accession>
<dbReference type="Proteomes" id="UP000294887">
    <property type="component" value="Unassembled WGS sequence"/>
</dbReference>
<proteinExistence type="predicted"/>
<dbReference type="OrthoDB" id="4146344at2"/>
<protein>
    <submittedName>
        <fullName evidence="2">Putative DNA-binding protein</fullName>
    </submittedName>
</protein>
<dbReference type="EMBL" id="SMFQ01000002">
    <property type="protein sequence ID" value="TCJ89240.1"/>
    <property type="molecule type" value="Genomic_DNA"/>
</dbReference>
<dbReference type="Pfam" id="PF09836">
    <property type="entry name" value="DUF2063"/>
    <property type="match status" value="1"/>
</dbReference>
<dbReference type="InterPro" id="IPR018640">
    <property type="entry name" value="DUF2063"/>
</dbReference>